<dbReference type="GeneID" id="93667921"/>
<dbReference type="Pfam" id="PF13304">
    <property type="entry name" value="AAA_21"/>
    <property type="match status" value="1"/>
</dbReference>
<evidence type="ECO:0000313" key="3">
    <source>
        <dbReference type="Proteomes" id="UP000052979"/>
    </source>
</evidence>
<name>A0A0C5BDR6_9MICO</name>
<keyword evidence="3" id="KW-1185">Reference proteome</keyword>
<dbReference type="PANTHER" id="PTHR40396:SF1">
    <property type="entry name" value="ATPASE AAA-TYPE CORE DOMAIN-CONTAINING PROTEIN"/>
    <property type="match status" value="1"/>
</dbReference>
<dbReference type="GO" id="GO:0005524">
    <property type="term" value="F:ATP binding"/>
    <property type="evidence" value="ECO:0007669"/>
    <property type="project" value="InterPro"/>
</dbReference>
<dbReference type="eggNOG" id="COG4637">
    <property type="taxonomic scope" value="Bacteria"/>
</dbReference>
<dbReference type="Proteomes" id="UP000052979">
    <property type="component" value="Unassembled WGS sequence"/>
</dbReference>
<proteinExistence type="predicted"/>
<protein>
    <recommendedName>
        <fullName evidence="1">ATPase AAA-type core domain-containing protein</fullName>
    </recommendedName>
</protein>
<dbReference type="SUPFAM" id="SSF52540">
    <property type="entry name" value="P-loop containing nucleoside triphosphate hydrolases"/>
    <property type="match status" value="1"/>
</dbReference>
<sequence length="278" mass="30356">MNPPVTLRAHQLLTSQVPTRVPALSQAGKKVHEVAALILSAITGVFILDPVPHHMREYVPEKDNVLRRKADNLSAAVRRLLNQDAARQALLEMTSSLSESQVSNLSTVSSDLGDVMITLDELIGGHHQQIPARLMSDGTLRFLAIAVAMLDAPPASDASDKGRILVIEELENGLHPSQAALLLSRLKRFSQERKNCTVATTHSPAILDTLEGKDHNSVVVSSRDSEGWSRVTNLTDFPDYFEVVGRASLGESAVRDDLRPHTIDDEKMHNTLASIFGI</sequence>
<dbReference type="InterPro" id="IPR003959">
    <property type="entry name" value="ATPase_AAA_core"/>
</dbReference>
<dbReference type="RefSeq" id="WP_042733826.1">
    <property type="nucleotide sequence ID" value="NZ_CP010848.1"/>
</dbReference>
<feature type="domain" description="ATPase AAA-type core" evidence="1">
    <location>
        <begin position="84"/>
        <end position="208"/>
    </location>
</feature>
<dbReference type="InterPro" id="IPR027417">
    <property type="entry name" value="P-loop_NTPase"/>
</dbReference>
<reference evidence="2 3" key="1">
    <citation type="submission" date="2015-04" db="EMBL/GenBank/DDBJ databases">
        <title>Draft genome sequence of Rathayibacter toxicus strain FH-142 (AKA 70134 or CS 32), a Western Australian isolate.</title>
        <authorList>
            <consortium name="Consortium for Microbial Forensics and Genomics (microFORGE)"/>
            <person name="Knight B.M."/>
            <person name="Roberts D.P."/>
            <person name="Lin D."/>
            <person name="Hari K."/>
            <person name="Fletcher J."/>
            <person name="Melcher U."/>
            <person name="Blagden T."/>
            <person name="Luster D.G."/>
            <person name="Sechler A.J."/>
            <person name="Schneider W.L."/>
            <person name="Winegar R.A."/>
        </authorList>
    </citation>
    <scope>NUCLEOTIDE SEQUENCE [LARGE SCALE GENOMIC DNA]</scope>
    <source>
        <strain evidence="2 3">FH142</strain>
    </source>
</reference>
<gene>
    <name evidence="2" type="ORF">VT73_03225</name>
</gene>
<evidence type="ECO:0000259" key="1">
    <source>
        <dbReference type="Pfam" id="PF13304"/>
    </source>
</evidence>
<dbReference type="GO" id="GO:0016887">
    <property type="term" value="F:ATP hydrolysis activity"/>
    <property type="evidence" value="ECO:0007669"/>
    <property type="project" value="InterPro"/>
</dbReference>
<dbReference type="PANTHER" id="PTHR40396">
    <property type="entry name" value="ATPASE-LIKE PROTEIN"/>
    <property type="match status" value="1"/>
</dbReference>
<organism evidence="2 3">
    <name type="scientific">Rathayibacter toxicus</name>
    <dbReference type="NCBI Taxonomy" id="145458"/>
    <lineage>
        <taxon>Bacteria</taxon>
        <taxon>Bacillati</taxon>
        <taxon>Actinomycetota</taxon>
        <taxon>Actinomycetes</taxon>
        <taxon>Micrococcales</taxon>
        <taxon>Microbacteriaceae</taxon>
        <taxon>Rathayibacter</taxon>
    </lineage>
</organism>
<evidence type="ECO:0000313" key="2">
    <source>
        <dbReference type="EMBL" id="KKM46099.1"/>
    </source>
</evidence>
<comment type="caution">
    <text evidence="2">The sequence shown here is derived from an EMBL/GenBank/DDBJ whole genome shotgun (WGS) entry which is preliminary data.</text>
</comment>
<dbReference type="KEGG" id="rtx:TI83_02215"/>
<dbReference type="EMBL" id="LBFI01000024">
    <property type="protein sequence ID" value="KKM46099.1"/>
    <property type="molecule type" value="Genomic_DNA"/>
</dbReference>
<dbReference type="KEGG" id="rtc:APU90_04260"/>
<dbReference type="Gene3D" id="3.40.50.300">
    <property type="entry name" value="P-loop containing nucleotide triphosphate hydrolases"/>
    <property type="match status" value="1"/>
</dbReference>
<dbReference type="AlphaFoldDB" id="A0A0C5BDR6"/>
<accession>A0A0C5BDR6</accession>
<dbReference type="PATRIC" id="fig|145458.7.peg.527"/>